<name>A0ABW5N560_9FLAO</name>
<protein>
    <submittedName>
        <fullName evidence="1">Uncharacterized protein</fullName>
    </submittedName>
</protein>
<proteinExistence type="predicted"/>
<sequence>MKKTFILFLLLIGYNNIQGQDFETRRRPMVEIVSRNYTENIPNGIDLSTTKGSPYEHDSFSLGTIIHKATSQKIKAFLRYNAYSDEIELKEDLKSTKINSVTKNENIYISLNDKEYHFKDFTTEKGKAESGYLTKKNDLYSRLQKDYIPVKKATTPFYSDTPAQFKDVKSYFLEVNGKTKEITLNKNKIAAIFPSTHKKTLTDFIKKEKLKFKKEDDIVKLITFYNTLKSDN</sequence>
<reference evidence="2" key="1">
    <citation type="journal article" date="2019" name="Int. J. Syst. Evol. Microbiol.">
        <title>The Global Catalogue of Microorganisms (GCM) 10K type strain sequencing project: providing services to taxonomists for standard genome sequencing and annotation.</title>
        <authorList>
            <consortium name="The Broad Institute Genomics Platform"/>
            <consortium name="The Broad Institute Genome Sequencing Center for Infectious Disease"/>
            <person name="Wu L."/>
            <person name="Ma J."/>
        </authorList>
    </citation>
    <scope>NUCLEOTIDE SEQUENCE [LARGE SCALE GENOMIC DNA]</scope>
    <source>
        <strain evidence="2">KCTC 42423</strain>
    </source>
</reference>
<accession>A0ABW5N560</accession>
<dbReference type="RefSeq" id="WP_378257178.1">
    <property type="nucleotide sequence ID" value="NZ_JBHSJV010000001.1"/>
</dbReference>
<organism evidence="1 2">
    <name type="scientific">Aquimarina hainanensis</name>
    <dbReference type="NCBI Taxonomy" id="1578017"/>
    <lineage>
        <taxon>Bacteria</taxon>
        <taxon>Pseudomonadati</taxon>
        <taxon>Bacteroidota</taxon>
        <taxon>Flavobacteriia</taxon>
        <taxon>Flavobacteriales</taxon>
        <taxon>Flavobacteriaceae</taxon>
        <taxon>Aquimarina</taxon>
    </lineage>
</organism>
<evidence type="ECO:0000313" key="2">
    <source>
        <dbReference type="Proteomes" id="UP001597459"/>
    </source>
</evidence>
<dbReference type="Proteomes" id="UP001597459">
    <property type="component" value="Unassembled WGS sequence"/>
</dbReference>
<gene>
    <name evidence="1" type="ORF">ACFSTE_07955</name>
</gene>
<keyword evidence="2" id="KW-1185">Reference proteome</keyword>
<dbReference type="EMBL" id="JBHULX010000004">
    <property type="protein sequence ID" value="MFD2590765.1"/>
    <property type="molecule type" value="Genomic_DNA"/>
</dbReference>
<comment type="caution">
    <text evidence="1">The sequence shown here is derived from an EMBL/GenBank/DDBJ whole genome shotgun (WGS) entry which is preliminary data.</text>
</comment>
<evidence type="ECO:0000313" key="1">
    <source>
        <dbReference type="EMBL" id="MFD2590765.1"/>
    </source>
</evidence>